<dbReference type="Pfam" id="PF13411">
    <property type="entry name" value="MerR_1"/>
    <property type="match status" value="1"/>
</dbReference>
<organism evidence="6 7">
    <name type="scientific">Clostridium innocuum</name>
    <dbReference type="NCBI Taxonomy" id="1522"/>
    <lineage>
        <taxon>Bacteria</taxon>
        <taxon>Bacillati</taxon>
        <taxon>Bacillota</taxon>
        <taxon>Clostridia</taxon>
        <taxon>Eubacteriales</taxon>
        <taxon>Clostridiaceae</taxon>
        <taxon>Clostridium</taxon>
    </lineage>
</organism>
<dbReference type="InterPro" id="IPR009061">
    <property type="entry name" value="DNA-bd_dom_put_sf"/>
</dbReference>
<keyword evidence="4" id="KW-0804">Transcription</keyword>
<dbReference type="Gene3D" id="3.20.80.10">
    <property type="entry name" value="Regulatory factor, effector binding domain"/>
    <property type="match status" value="1"/>
</dbReference>
<dbReference type="EMBL" id="JQIF01000078">
    <property type="protein sequence ID" value="KGJ52171.1"/>
    <property type="molecule type" value="Genomic_DNA"/>
</dbReference>
<evidence type="ECO:0000256" key="1">
    <source>
        <dbReference type="ARBA" id="ARBA00022491"/>
    </source>
</evidence>
<keyword evidence="3" id="KW-0238">DNA-binding</keyword>
<dbReference type="RefSeq" id="WP_044906646.1">
    <property type="nucleotide sequence ID" value="NZ_JQIF01000078.1"/>
</dbReference>
<dbReference type="InterPro" id="IPR000551">
    <property type="entry name" value="MerR-type_HTH_dom"/>
</dbReference>
<dbReference type="InterPro" id="IPR010499">
    <property type="entry name" value="AraC_E-bd"/>
</dbReference>
<dbReference type="SUPFAM" id="SSF55136">
    <property type="entry name" value="Probable bacterial effector-binding domain"/>
    <property type="match status" value="1"/>
</dbReference>
<dbReference type="GO" id="GO:0003677">
    <property type="term" value="F:DNA binding"/>
    <property type="evidence" value="ECO:0007669"/>
    <property type="project" value="UniProtKB-KW"/>
</dbReference>
<proteinExistence type="predicted"/>
<dbReference type="CDD" id="cd01107">
    <property type="entry name" value="HTH_BmrR"/>
    <property type="match status" value="1"/>
</dbReference>
<evidence type="ECO:0000256" key="2">
    <source>
        <dbReference type="ARBA" id="ARBA00023015"/>
    </source>
</evidence>
<accession>A0A099I3J9</accession>
<evidence type="ECO:0000256" key="4">
    <source>
        <dbReference type="ARBA" id="ARBA00023163"/>
    </source>
</evidence>
<gene>
    <name evidence="6" type="ORF">CIAN88_16075</name>
</gene>
<protein>
    <submittedName>
        <fullName evidence="6">MerR family transcriptional regulator</fullName>
    </submittedName>
</protein>
<evidence type="ECO:0000313" key="7">
    <source>
        <dbReference type="Proteomes" id="UP000030008"/>
    </source>
</evidence>
<evidence type="ECO:0000256" key="3">
    <source>
        <dbReference type="ARBA" id="ARBA00023125"/>
    </source>
</evidence>
<sequence>MFRIGEFSKLMQVSVRMLRYYDEVGLLKPAQSDPWTRYRMYSVEQIPVLNRILYLRDCGFTVAEMEGLVLGNDDRTMEALKNKEKEIALAIKAEEQKLHRIDYAKQDLLQGTADMHFNVTIKSIPSCFVVSIRELIPDYYAEEKLWEKLSDFARQHRVDCSPTTFSIYHDEDYREANVDVELCLPVKKAIRDCDGFQCREVEEEPLTASLMVYGDFSNISAAYQSFAKWLETNRQYEMKGANRQMIHRGPWNEKDAGGYLTELQIPLRMLNKY</sequence>
<dbReference type="InterPro" id="IPR047057">
    <property type="entry name" value="MerR_fam"/>
</dbReference>
<dbReference type="SMART" id="SM00871">
    <property type="entry name" value="AraC_E_bind"/>
    <property type="match status" value="1"/>
</dbReference>
<dbReference type="PANTHER" id="PTHR30204:SF69">
    <property type="entry name" value="MERR-FAMILY TRANSCRIPTIONAL REGULATOR"/>
    <property type="match status" value="1"/>
</dbReference>
<dbReference type="Gene3D" id="1.10.1660.10">
    <property type="match status" value="1"/>
</dbReference>
<dbReference type="SMART" id="SM00422">
    <property type="entry name" value="HTH_MERR"/>
    <property type="match status" value="1"/>
</dbReference>
<dbReference type="GO" id="GO:0003700">
    <property type="term" value="F:DNA-binding transcription factor activity"/>
    <property type="evidence" value="ECO:0007669"/>
    <property type="project" value="InterPro"/>
</dbReference>
<dbReference type="SUPFAM" id="SSF46955">
    <property type="entry name" value="Putative DNA-binding domain"/>
    <property type="match status" value="1"/>
</dbReference>
<evidence type="ECO:0000313" key="6">
    <source>
        <dbReference type="EMBL" id="KGJ52171.1"/>
    </source>
</evidence>
<comment type="caution">
    <text evidence="6">The sequence shown here is derived from an EMBL/GenBank/DDBJ whole genome shotgun (WGS) entry which is preliminary data.</text>
</comment>
<dbReference type="PROSITE" id="PS50937">
    <property type="entry name" value="HTH_MERR_2"/>
    <property type="match status" value="1"/>
</dbReference>
<evidence type="ECO:0000259" key="5">
    <source>
        <dbReference type="PROSITE" id="PS50937"/>
    </source>
</evidence>
<dbReference type="InterPro" id="IPR011256">
    <property type="entry name" value="Reg_factor_effector_dom_sf"/>
</dbReference>
<keyword evidence="1" id="KW-0678">Repressor</keyword>
<reference evidence="6 7" key="1">
    <citation type="submission" date="2014-08" db="EMBL/GenBank/DDBJ databases">
        <title>Clostridium innocuum, an unnegligible vancomycin-resistant pathogen causing extra-intestinal infections.</title>
        <authorList>
            <person name="Feng Y."/>
            <person name="Chiu C.-H."/>
        </authorList>
    </citation>
    <scope>NUCLEOTIDE SEQUENCE [LARGE SCALE GENOMIC DNA]</scope>
    <source>
        <strain evidence="6 7">AN88</strain>
    </source>
</reference>
<dbReference type="Proteomes" id="UP000030008">
    <property type="component" value="Unassembled WGS sequence"/>
</dbReference>
<feature type="domain" description="HTH merR-type" evidence="5">
    <location>
        <begin position="1"/>
        <end position="71"/>
    </location>
</feature>
<dbReference type="AlphaFoldDB" id="A0A099I3J9"/>
<name>A0A099I3J9_CLOIN</name>
<dbReference type="PANTHER" id="PTHR30204">
    <property type="entry name" value="REDOX-CYCLING DRUG-SENSING TRANSCRIPTIONAL ACTIVATOR SOXR"/>
    <property type="match status" value="1"/>
</dbReference>
<keyword evidence="2" id="KW-0805">Transcription regulation</keyword>